<dbReference type="GO" id="GO:0008652">
    <property type="term" value="P:amino acid biosynthetic process"/>
    <property type="evidence" value="ECO:0007669"/>
    <property type="project" value="UniProtKB-UniRule"/>
</dbReference>
<dbReference type="InterPro" id="IPR008243">
    <property type="entry name" value="Chorismate_mutase_AroH"/>
</dbReference>
<dbReference type="Pfam" id="PF07736">
    <property type="entry name" value="CM_1"/>
    <property type="match status" value="1"/>
</dbReference>
<dbReference type="EMBL" id="CP045798">
    <property type="protein sequence ID" value="QNB45591.1"/>
    <property type="molecule type" value="Genomic_DNA"/>
</dbReference>
<feature type="binding site" evidence="2">
    <location>
        <position position="9"/>
    </location>
    <ligand>
        <name>prephenate</name>
        <dbReference type="ChEBI" id="CHEBI:29934"/>
    </ligand>
</feature>
<reference evidence="4 5" key="1">
    <citation type="journal article" date="2019" name="Front. Microbiol.">
        <title>Thermoanaerosceptrum fracticalcis gen. nov. sp. nov., a Novel Fumarate-Fermenting Microorganism From a Deep Fractured Carbonate Aquifer of the US Great Basin.</title>
        <authorList>
            <person name="Hamilton-Brehm S.D."/>
            <person name="Stewart L.E."/>
            <person name="Zavarin M."/>
            <person name="Caldwell M."/>
            <person name="Lawson P.A."/>
            <person name="Onstott T.C."/>
            <person name="Grzymski J."/>
            <person name="Neveux I."/>
            <person name="Lollar B.S."/>
            <person name="Russell C.E."/>
            <person name="Moser D.P."/>
        </authorList>
    </citation>
    <scope>NUCLEOTIDE SEQUENCE [LARGE SCALE GENOMIC DNA]</scope>
    <source>
        <strain evidence="4 5">DRI-13</strain>
    </source>
</reference>
<evidence type="ECO:0000256" key="2">
    <source>
        <dbReference type="PIRSR" id="PIRSR005965-1"/>
    </source>
</evidence>
<organism evidence="4 5">
    <name type="scientific">Thermanaerosceptrum fracticalcis</name>
    <dbReference type="NCBI Taxonomy" id="1712410"/>
    <lineage>
        <taxon>Bacteria</taxon>
        <taxon>Bacillati</taxon>
        <taxon>Bacillota</taxon>
        <taxon>Clostridia</taxon>
        <taxon>Eubacteriales</taxon>
        <taxon>Peptococcaceae</taxon>
        <taxon>Thermanaerosceptrum</taxon>
    </lineage>
</organism>
<dbReference type="AlphaFoldDB" id="A0A7G6E0I7"/>
<sequence length="126" mass="14166">MVLRLYGIRGATTVKENESQEILKETGRLLETIMQENRLLEENVVSIIFTTTPDLNAEFPAKAARQLGLNNTPLLGTVEADVPHGLPKCIRILIHAYLETGSEIKHVYLNEAVNLRPDMVQKTLSW</sequence>
<dbReference type="GO" id="GO:0004106">
    <property type="term" value="F:chorismate mutase activity"/>
    <property type="evidence" value="ECO:0007669"/>
    <property type="project" value="UniProtKB-UniRule"/>
</dbReference>
<feature type="binding site" evidence="2">
    <location>
        <position position="108"/>
    </location>
    <ligand>
        <name>prephenate</name>
        <dbReference type="ChEBI" id="CHEBI:29934"/>
    </ligand>
</feature>
<keyword evidence="5" id="KW-1185">Reference proteome</keyword>
<feature type="binding site" evidence="2">
    <location>
        <position position="91"/>
    </location>
    <ligand>
        <name>prephenate</name>
        <dbReference type="ChEBI" id="CHEBI:29934"/>
    </ligand>
</feature>
<dbReference type="InterPro" id="IPR035959">
    <property type="entry name" value="RutC-like_sf"/>
</dbReference>
<protein>
    <recommendedName>
        <fullName evidence="1 3">chorismate mutase</fullName>
        <ecNumber evidence="1 3">5.4.99.5</ecNumber>
    </recommendedName>
</protein>
<dbReference type="CDD" id="cd02185">
    <property type="entry name" value="AroH"/>
    <property type="match status" value="1"/>
</dbReference>
<dbReference type="Proteomes" id="UP000515847">
    <property type="component" value="Chromosome"/>
</dbReference>
<evidence type="ECO:0000256" key="3">
    <source>
        <dbReference type="PROSITE-ProRule" id="PRU00514"/>
    </source>
</evidence>
<dbReference type="UniPathway" id="UPA00120">
    <property type="reaction ID" value="UER00203"/>
</dbReference>
<dbReference type="EC" id="5.4.99.5" evidence="1 3"/>
<accession>A0A7G6E0I7</accession>
<proteinExistence type="predicted"/>
<evidence type="ECO:0000313" key="4">
    <source>
        <dbReference type="EMBL" id="QNB45591.1"/>
    </source>
</evidence>
<dbReference type="GO" id="GO:0009073">
    <property type="term" value="P:aromatic amino acid family biosynthetic process"/>
    <property type="evidence" value="ECO:0007669"/>
    <property type="project" value="UniProtKB-UniRule"/>
</dbReference>
<keyword evidence="2 3" id="KW-0057">Aromatic amino acid biosynthesis</keyword>
<keyword evidence="2 3" id="KW-0028">Amino-acid biosynthesis</keyword>
<dbReference type="PANTHER" id="PTHR21164">
    <property type="entry name" value="CHORISMATE MUTASE"/>
    <property type="match status" value="1"/>
</dbReference>
<dbReference type="Gene3D" id="3.30.1330.40">
    <property type="entry name" value="RutC-like"/>
    <property type="match status" value="1"/>
</dbReference>
<keyword evidence="3 4" id="KW-0413">Isomerase</keyword>
<dbReference type="OrthoDB" id="9802232at2"/>
<name>A0A7G6E0I7_THEFR</name>
<gene>
    <name evidence="4" type="primary">aroH</name>
    <name evidence="4" type="ORF">BR63_04220</name>
</gene>
<dbReference type="RefSeq" id="WP_034421508.1">
    <property type="nucleotide sequence ID" value="NZ_CP045798.1"/>
</dbReference>
<comment type="catalytic activity">
    <reaction evidence="3">
        <text>chorismate = prephenate</text>
        <dbReference type="Rhea" id="RHEA:13897"/>
        <dbReference type="ChEBI" id="CHEBI:29748"/>
        <dbReference type="ChEBI" id="CHEBI:29934"/>
        <dbReference type="EC" id="5.4.99.5"/>
    </reaction>
</comment>
<evidence type="ECO:0000256" key="1">
    <source>
        <dbReference type="NCBIfam" id="TIGR01796"/>
    </source>
</evidence>
<dbReference type="PANTHER" id="PTHR21164:SF0">
    <property type="entry name" value="CHORISMATE MUTASE AROH"/>
    <property type="match status" value="1"/>
</dbReference>
<dbReference type="SUPFAM" id="SSF55298">
    <property type="entry name" value="YjgF-like"/>
    <property type="match status" value="1"/>
</dbReference>
<dbReference type="PROSITE" id="PS51167">
    <property type="entry name" value="CHORISMATE_MUT_1"/>
    <property type="match status" value="1"/>
</dbReference>
<dbReference type="PIRSF" id="PIRSF005965">
    <property type="entry name" value="Chor_mut_AroH"/>
    <property type="match status" value="1"/>
</dbReference>
<dbReference type="GO" id="GO:0046417">
    <property type="term" value="P:chorismate metabolic process"/>
    <property type="evidence" value="ECO:0007669"/>
    <property type="project" value="TreeGrafter"/>
</dbReference>
<dbReference type="NCBIfam" id="TIGR01796">
    <property type="entry name" value="CM_mono_aroH"/>
    <property type="match status" value="1"/>
</dbReference>
<dbReference type="KEGG" id="tfr:BR63_04220"/>
<evidence type="ECO:0000313" key="5">
    <source>
        <dbReference type="Proteomes" id="UP000515847"/>
    </source>
</evidence>